<evidence type="ECO:0000313" key="4">
    <source>
        <dbReference type="Proteomes" id="UP001396334"/>
    </source>
</evidence>
<protein>
    <submittedName>
        <fullName evidence="3">Uncharacterized protein</fullName>
    </submittedName>
</protein>
<sequence>MANYSSSNTLLIQIVTLFCLLLSATNCVVSKYPAVFNFGDSNSDTGDLVAARGDTLDPPNGQNYFKAPSGRFCDGRLIIDFLSNALILSPLIILVKKFEKMELLRLEDRHINMNLKALEKTMF</sequence>
<feature type="chain" id="PRO_5045363558" evidence="2">
    <location>
        <begin position="28"/>
        <end position="123"/>
    </location>
</feature>
<evidence type="ECO:0000256" key="1">
    <source>
        <dbReference type="ARBA" id="ARBA00008668"/>
    </source>
</evidence>
<gene>
    <name evidence="3" type="ORF">V6N11_079516</name>
</gene>
<reference evidence="3 4" key="1">
    <citation type="journal article" date="2024" name="G3 (Bethesda)">
        <title>Genome assembly of Hibiscus sabdariffa L. provides insights into metabolisms of medicinal natural products.</title>
        <authorList>
            <person name="Kim T."/>
        </authorList>
    </citation>
    <scope>NUCLEOTIDE SEQUENCE [LARGE SCALE GENOMIC DNA]</scope>
    <source>
        <strain evidence="3">TK-2024</strain>
        <tissue evidence="3">Old leaves</tissue>
    </source>
</reference>
<accession>A0ABR2RWA7</accession>
<name>A0ABR2RWA7_9ROSI</name>
<dbReference type="PANTHER" id="PTHR22835:SF588">
    <property type="entry name" value="ALPHA-L-FUCOSIDASE 3"/>
    <property type="match status" value="1"/>
</dbReference>
<dbReference type="EMBL" id="JBBPBN010000020">
    <property type="protein sequence ID" value="KAK9017029.1"/>
    <property type="molecule type" value="Genomic_DNA"/>
</dbReference>
<comment type="caution">
    <text evidence="3">The sequence shown here is derived from an EMBL/GenBank/DDBJ whole genome shotgun (WGS) entry which is preliminary data.</text>
</comment>
<evidence type="ECO:0000256" key="2">
    <source>
        <dbReference type="SAM" id="SignalP"/>
    </source>
</evidence>
<dbReference type="PANTHER" id="PTHR22835">
    <property type="entry name" value="ZINC FINGER FYVE DOMAIN CONTAINING PROTEIN"/>
    <property type="match status" value="1"/>
</dbReference>
<feature type="signal peptide" evidence="2">
    <location>
        <begin position="1"/>
        <end position="27"/>
    </location>
</feature>
<proteinExistence type="inferred from homology"/>
<keyword evidence="2" id="KW-0732">Signal</keyword>
<dbReference type="Gene3D" id="3.40.50.1110">
    <property type="entry name" value="SGNH hydrolase"/>
    <property type="match status" value="1"/>
</dbReference>
<dbReference type="InterPro" id="IPR036514">
    <property type="entry name" value="SGNH_hydro_sf"/>
</dbReference>
<evidence type="ECO:0000313" key="3">
    <source>
        <dbReference type="EMBL" id="KAK9017029.1"/>
    </source>
</evidence>
<comment type="similarity">
    <text evidence="1">Belongs to the 'GDSL' lipolytic enzyme family.</text>
</comment>
<dbReference type="Proteomes" id="UP001396334">
    <property type="component" value="Unassembled WGS sequence"/>
</dbReference>
<organism evidence="3 4">
    <name type="scientific">Hibiscus sabdariffa</name>
    <name type="common">roselle</name>
    <dbReference type="NCBI Taxonomy" id="183260"/>
    <lineage>
        <taxon>Eukaryota</taxon>
        <taxon>Viridiplantae</taxon>
        <taxon>Streptophyta</taxon>
        <taxon>Embryophyta</taxon>
        <taxon>Tracheophyta</taxon>
        <taxon>Spermatophyta</taxon>
        <taxon>Magnoliopsida</taxon>
        <taxon>eudicotyledons</taxon>
        <taxon>Gunneridae</taxon>
        <taxon>Pentapetalae</taxon>
        <taxon>rosids</taxon>
        <taxon>malvids</taxon>
        <taxon>Malvales</taxon>
        <taxon>Malvaceae</taxon>
        <taxon>Malvoideae</taxon>
        <taxon>Hibiscus</taxon>
    </lineage>
</organism>
<keyword evidence="4" id="KW-1185">Reference proteome</keyword>